<feature type="transmembrane region" description="Helical" evidence="6">
    <location>
        <begin position="284"/>
        <end position="312"/>
    </location>
</feature>
<sequence length="430" mass="46048">MSAEGQAAINASPRLSKLEAAWVIARRDFVAVLFSRAFLFFLIGPLFPVLVGGLAGSIGGQVSRQAAVIEVGVAMAADDSAALMAARNRLAPQLGGAVPVLREVTEAADDPAFDARAFMEERRGNYAAIITGTLSAPEVVGTEGQVRRWKGPVELMAAEAMAASPLTVPSSQTTTVTSSAASERTNRIRTAQAAQMVMFLLTMLLAGMVLSNLAEEKGNKVIEILAAAIPMDSVFMGKLFAMLGVSFVGIAVWGTLGWGFWAIAEDAIVTVTQTNFRELPGPAVGWSMFLLLGVLYFSMAYLLLGALFLTIGAMASTVREVQTMSMPVTMMQLMVFFLAAYTITQPGSALEMVAIAFPLSSPFAMLARAALEETLWTHIGALAWQMVWVVLLVKGGSMLFRKKVMKSGNAGTKKKRWSFRRKASQMEPAE</sequence>
<dbReference type="eggNOG" id="COG1668">
    <property type="taxonomic scope" value="Bacteria"/>
</dbReference>
<dbReference type="OrthoDB" id="7388589at2"/>
<protein>
    <submittedName>
        <fullName evidence="8">ABC transporter permease</fullName>
    </submittedName>
</protein>
<dbReference type="GO" id="GO:0016020">
    <property type="term" value="C:membrane"/>
    <property type="evidence" value="ECO:0007669"/>
    <property type="project" value="UniProtKB-SubCell"/>
</dbReference>
<evidence type="ECO:0000256" key="1">
    <source>
        <dbReference type="ARBA" id="ARBA00004141"/>
    </source>
</evidence>
<comment type="caution">
    <text evidence="8">The sequence shown here is derived from an EMBL/GenBank/DDBJ whole genome shotgun (WGS) entry which is preliminary data.</text>
</comment>
<evidence type="ECO:0000256" key="6">
    <source>
        <dbReference type="SAM" id="Phobius"/>
    </source>
</evidence>
<feature type="domain" description="ABC-2 type transporter transmembrane" evidence="7">
    <location>
        <begin position="167"/>
        <end position="392"/>
    </location>
</feature>
<dbReference type="EMBL" id="JMIW01000007">
    <property type="protein sequence ID" value="KEO88882.1"/>
    <property type="molecule type" value="Genomic_DNA"/>
</dbReference>
<evidence type="ECO:0000313" key="8">
    <source>
        <dbReference type="EMBL" id="KEO88882.1"/>
    </source>
</evidence>
<evidence type="ECO:0000256" key="4">
    <source>
        <dbReference type="ARBA" id="ARBA00023136"/>
    </source>
</evidence>
<dbReference type="InterPro" id="IPR013525">
    <property type="entry name" value="ABC2_TM"/>
</dbReference>
<accession>A0A074MTB0</accession>
<feature type="transmembrane region" description="Helical" evidence="6">
    <location>
        <begin position="239"/>
        <end position="264"/>
    </location>
</feature>
<gene>
    <name evidence="8" type="ORF">EH31_15735</name>
</gene>
<evidence type="ECO:0000256" key="2">
    <source>
        <dbReference type="ARBA" id="ARBA00022692"/>
    </source>
</evidence>
<keyword evidence="9" id="KW-1185">Reference proteome</keyword>
<dbReference type="STRING" id="1044.EH31_15735"/>
<organism evidence="8 9">
    <name type="scientific">Erythrobacter longus</name>
    <dbReference type="NCBI Taxonomy" id="1044"/>
    <lineage>
        <taxon>Bacteria</taxon>
        <taxon>Pseudomonadati</taxon>
        <taxon>Pseudomonadota</taxon>
        <taxon>Alphaproteobacteria</taxon>
        <taxon>Sphingomonadales</taxon>
        <taxon>Erythrobacteraceae</taxon>
        <taxon>Erythrobacter/Porphyrobacter group</taxon>
        <taxon>Erythrobacter</taxon>
    </lineage>
</organism>
<feature type="transmembrane region" description="Helical" evidence="6">
    <location>
        <begin position="375"/>
        <end position="393"/>
    </location>
</feature>
<evidence type="ECO:0000313" key="9">
    <source>
        <dbReference type="Proteomes" id="UP000027647"/>
    </source>
</evidence>
<evidence type="ECO:0000256" key="5">
    <source>
        <dbReference type="SAM" id="MobiDB-lite"/>
    </source>
</evidence>
<keyword evidence="3 6" id="KW-1133">Transmembrane helix</keyword>
<dbReference type="GO" id="GO:0140359">
    <property type="term" value="F:ABC-type transporter activity"/>
    <property type="evidence" value="ECO:0007669"/>
    <property type="project" value="InterPro"/>
</dbReference>
<keyword evidence="4 6" id="KW-0472">Membrane</keyword>
<feature type="transmembrane region" description="Helical" evidence="6">
    <location>
        <begin position="37"/>
        <end position="58"/>
    </location>
</feature>
<reference evidence="8 9" key="1">
    <citation type="submission" date="2014-04" db="EMBL/GenBank/DDBJ databases">
        <title>A comprehensive comparison of genomes of Erythrobacter spp. strains.</title>
        <authorList>
            <person name="Zheng Q."/>
        </authorList>
    </citation>
    <scope>NUCLEOTIDE SEQUENCE [LARGE SCALE GENOMIC DNA]</scope>
    <source>
        <strain evidence="8 9">DSM 6997</strain>
    </source>
</reference>
<name>A0A074MTB0_ERYLO</name>
<proteinExistence type="predicted"/>
<comment type="subcellular location">
    <subcellularLocation>
        <location evidence="1">Membrane</location>
        <topology evidence="1">Multi-pass membrane protein</topology>
    </subcellularLocation>
</comment>
<feature type="region of interest" description="Disordered" evidence="5">
    <location>
        <begin position="411"/>
        <end position="430"/>
    </location>
</feature>
<dbReference type="Pfam" id="PF12698">
    <property type="entry name" value="ABC2_membrane_3"/>
    <property type="match status" value="1"/>
</dbReference>
<evidence type="ECO:0000256" key="3">
    <source>
        <dbReference type="ARBA" id="ARBA00022989"/>
    </source>
</evidence>
<feature type="compositionally biased region" description="Basic residues" evidence="5">
    <location>
        <begin position="412"/>
        <end position="423"/>
    </location>
</feature>
<feature type="transmembrane region" description="Helical" evidence="6">
    <location>
        <begin position="333"/>
        <end position="355"/>
    </location>
</feature>
<evidence type="ECO:0000259" key="7">
    <source>
        <dbReference type="Pfam" id="PF12698"/>
    </source>
</evidence>
<feature type="transmembrane region" description="Helical" evidence="6">
    <location>
        <begin position="193"/>
        <end position="214"/>
    </location>
</feature>
<dbReference type="AlphaFoldDB" id="A0A074MTB0"/>
<keyword evidence="2 6" id="KW-0812">Transmembrane</keyword>
<dbReference type="RefSeq" id="WP_034961715.1">
    <property type="nucleotide sequence ID" value="NZ_JMIW01000007.1"/>
</dbReference>
<dbReference type="Proteomes" id="UP000027647">
    <property type="component" value="Unassembled WGS sequence"/>
</dbReference>